<sequence>MNRFPEGRAVLARQACAGMAGRRRRRITALNRDSRSLPSLFAWQGLVSDAAVARVEC</sequence>
<protein>
    <submittedName>
        <fullName evidence="1">Uncharacterized protein</fullName>
    </submittedName>
</protein>
<accession>A0A833J9I2</accession>
<evidence type="ECO:0000313" key="1">
    <source>
        <dbReference type="EMBL" id="KAB7787502.1"/>
    </source>
</evidence>
<proteinExistence type="predicted"/>
<evidence type="ECO:0000313" key="2">
    <source>
        <dbReference type="Proteomes" id="UP000469949"/>
    </source>
</evidence>
<dbReference type="EMBL" id="WEKV01000003">
    <property type="protein sequence ID" value="KAB7787502.1"/>
    <property type="molecule type" value="Genomic_DNA"/>
</dbReference>
<dbReference type="Proteomes" id="UP000469949">
    <property type="component" value="Unassembled WGS sequence"/>
</dbReference>
<dbReference type="AlphaFoldDB" id="A0A833J9I2"/>
<organism evidence="1 2">
    <name type="scientific">Methylorubrum populi</name>
    <dbReference type="NCBI Taxonomy" id="223967"/>
    <lineage>
        <taxon>Bacteria</taxon>
        <taxon>Pseudomonadati</taxon>
        <taxon>Pseudomonadota</taxon>
        <taxon>Alphaproteobacteria</taxon>
        <taxon>Hyphomicrobiales</taxon>
        <taxon>Methylobacteriaceae</taxon>
        <taxon>Methylorubrum</taxon>
    </lineage>
</organism>
<comment type="caution">
    <text evidence="1">The sequence shown here is derived from an EMBL/GenBank/DDBJ whole genome shotgun (WGS) entry which is preliminary data.</text>
</comment>
<reference evidence="1 2" key="1">
    <citation type="submission" date="2019-10" db="EMBL/GenBank/DDBJ databases">
        <title>Draft Genome Sequence of the Caffeine Degrading Methylotroph Methylorubrum populi PINKEL.</title>
        <authorList>
            <person name="Dawson S.C."/>
            <person name="Zhang X."/>
            <person name="Wright M.E."/>
            <person name="Sharma G."/>
            <person name="Langner J.T."/>
            <person name="Ditty J.L."/>
            <person name="Subuyuj G.A."/>
        </authorList>
    </citation>
    <scope>NUCLEOTIDE SEQUENCE [LARGE SCALE GENOMIC DNA]</scope>
    <source>
        <strain evidence="1 2">Pinkel</strain>
    </source>
</reference>
<name>A0A833J9I2_9HYPH</name>
<gene>
    <name evidence="1" type="ORF">F8B43_0436</name>
</gene>